<dbReference type="AlphaFoldDB" id="A0A1B4VB82"/>
<proteinExistence type="predicted"/>
<accession>A0A1B4VB82</accession>
<reference evidence="1 2" key="1">
    <citation type="submission" date="2015-08" db="EMBL/GenBank/DDBJ databases">
        <title>Complete genome sequence of Sulfurifustis variabilis.</title>
        <authorList>
            <person name="Miura A."/>
            <person name="Kojima H."/>
            <person name="Fukui M."/>
        </authorList>
    </citation>
    <scope>NUCLEOTIDE SEQUENCE [LARGE SCALE GENOMIC DNA]</scope>
    <source>
        <strain evidence="2">skN76</strain>
    </source>
</reference>
<dbReference type="OrthoDB" id="1121317at2"/>
<dbReference type="KEGG" id="sva:SVA_1072"/>
<dbReference type="RefSeq" id="WP_096459816.1">
    <property type="nucleotide sequence ID" value="NZ_AP014936.1"/>
</dbReference>
<dbReference type="Proteomes" id="UP000218899">
    <property type="component" value="Chromosome"/>
</dbReference>
<evidence type="ECO:0000313" key="1">
    <source>
        <dbReference type="EMBL" id="BAU47651.1"/>
    </source>
</evidence>
<evidence type="ECO:0000313" key="2">
    <source>
        <dbReference type="Proteomes" id="UP000218899"/>
    </source>
</evidence>
<sequence length="76" mass="8947">MKTPLEVSVECYAGYRGEQEPRAFSIGQRRIAVEEILDRWIAPDHRYFKVRGDDGASYVVRHDAAADRWELAFYRR</sequence>
<keyword evidence="2" id="KW-1185">Reference proteome</keyword>
<dbReference type="EMBL" id="AP014936">
    <property type="protein sequence ID" value="BAU47651.1"/>
    <property type="molecule type" value="Genomic_DNA"/>
</dbReference>
<organism evidence="1 2">
    <name type="scientific">Sulfurifustis variabilis</name>
    <dbReference type="NCBI Taxonomy" id="1675686"/>
    <lineage>
        <taxon>Bacteria</taxon>
        <taxon>Pseudomonadati</taxon>
        <taxon>Pseudomonadota</taxon>
        <taxon>Gammaproteobacteria</taxon>
        <taxon>Acidiferrobacterales</taxon>
        <taxon>Acidiferrobacteraceae</taxon>
        <taxon>Sulfurifustis</taxon>
    </lineage>
</organism>
<protein>
    <submittedName>
        <fullName evidence="1">Uncharacterized protein</fullName>
    </submittedName>
</protein>
<name>A0A1B4VB82_9GAMM</name>
<gene>
    <name evidence="1" type="ORF">SVA_1072</name>
</gene>